<dbReference type="Proteomes" id="UP000027982">
    <property type="component" value="Chromosome"/>
</dbReference>
<keyword evidence="3" id="KW-1003">Cell membrane</keyword>
<dbReference type="RefSeq" id="WP_025226599.1">
    <property type="nucleotide sequence ID" value="NZ_CP007139.1"/>
</dbReference>
<evidence type="ECO:0000256" key="6">
    <source>
        <dbReference type="ARBA" id="ARBA00023136"/>
    </source>
</evidence>
<feature type="transmembrane region" description="Helical" evidence="7">
    <location>
        <begin position="7"/>
        <end position="30"/>
    </location>
</feature>
<dbReference type="InterPro" id="IPR035906">
    <property type="entry name" value="MetI-like_sf"/>
</dbReference>
<feature type="transmembrane region" description="Helical" evidence="7">
    <location>
        <begin position="105"/>
        <end position="125"/>
    </location>
</feature>
<keyword evidence="4 7" id="KW-0812">Transmembrane</keyword>
<feature type="transmembrane region" description="Helical" evidence="7">
    <location>
        <begin position="72"/>
        <end position="93"/>
    </location>
</feature>
<evidence type="ECO:0000256" key="3">
    <source>
        <dbReference type="ARBA" id="ARBA00022475"/>
    </source>
</evidence>
<gene>
    <name evidence="9" type="ORF">OP10G_1419</name>
</gene>
<sequence length="298" mass="32788">MTQKGRGLFIVSFLAPAVLIYGFFVVWPLIQAFAFSTYRWRGISAHKKFVGAENFVKLSHDEAFGKAIRNNLTLLVVGGIVIIGISVALAHAMQARGTMPKALRSVILLPQMISLVVVAILWTFIFNPNFGLLTAGLKAVGLGGWVHTWLGDPKTALPSVGIAFVWYAVGFYTMLFATALKSLPEEVGEAASLDGAIGLRRFWQVTWPMLWSVKRIAVVHLTITVVNVFALVFLMTQGGPDRATEVLLTYLYESAFRNSQFGYATAIAVVNFVLVMILSGLILVAFRRDPQEPRKVQP</sequence>
<comment type="similarity">
    <text evidence="7">Belongs to the binding-protein-dependent transport system permease family.</text>
</comment>
<proteinExistence type="inferred from homology"/>
<dbReference type="OrthoDB" id="9787541at2"/>
<dbReference type="InterPro" id="IPR051393">
    <property type="entry name" value="ABC_transporter_permease"/>
</dbReference>
<evidence type="ECO:0000256" key="2">
    <source>
        <dbReference type="ARBA" id="ARBA00022448"/>
    </source>
</evidence>
<dbReference type="EMBL" id="CP007139">
    <property type="protein sequence ID" value="AIE84787.1"/>
    <property type="molecule type" value="Genomic_DNA"/>
</dbReference>
<evidence type="ECO:0000256" key="1">
    <source>
        <dbReference type="ARBA" id="ARBA00004651"/>
    </source>
</evidence>
<dbReference type="PROSITE" id="PS50928">
    <property type="entry name" value="ABC_TM1"/>
    <property type="match status" value="1"/>
</dbReference>
<evidence type="ECO:0000313" key="9">
    <source>
        <dbReference type="EMBL" id="AIE84787.1"/>
    </source>
</evidence>
<keyword evidence="2 7" id="KW-0813">Transport</keyword>
<dbReference type="GO" id="GO:0005886">
    <property type="term" value="C:plasma membrane"/>
    <property type="evidence" value="ECO:0007669"/>
    <property type="project" value="UniProtKB-SubCell"/>
</dbReference>
<feature type="transmembrane region" description="Helical" evidence="7">
    <location>
        <begin position="156"/>
        <end position="177"/>
    </location>
</feature>
<evidence type="ECO:0000256" key="5">
    <source>
        <dbReference type="ARBA" id="ARBA00022989"/>
    </source>
</evidence>
<dbReference type="Pfam" id="PF00528">
    <property type="entry name" value="BPD_transp_1"/>
    <property type="match status" value="1"/>
</dbReference>
<evidence type="ECO:0000256" key="4">
    <source>
        <dbReference type="ARBA" id="ARBA00022692"/>
    </source>
</evidence>
<name>A0A068NN08_FIMGI</name>
<dbReference type="Gene3D" id="1.10.3720.10">
    <property type="entry name" value="MetI-like"/>
    <property type="match status" value="1"/>
</dbReference>
<dbReference type="PANTHER" id="PTHR30193">
    <property type="entry name" value="ABC TRANSPORTER PERMEASE PROTEIN"/>
    <property type="match status" value="1"/>
</dbReference>
<feature type="domain" description="ABC transmembrane type-1" evidence="8">
    <location>
        <begin position="68"/>
        <end position="282"/>
    </location>
</feature>
<dbReference type="eggNOG" id="COG1175">
    <property type="taxonomic scope" value="Bacteria"/>
</dbReference>
<keyword evidence="10" id="KW-1185">Reference proteome</keyword>
<dbReference type="CDD" id="cd06261">
    <property type="entry name" value="TM_PBP2"/>
    <property type="match status" value="1"/>
</dbReference>
<evidence type="ECO:0000313" key="10">
    <source>
        <dbReference type="Proteomes" id="UP000027982"/>
    </source>
</evidence>
<keyword evidence="5 7" id="KW-1133">Transmembrane helix</keyword>
<evidence type="ECO:0000256" key="7">
    <source>
        <dbReference type="RuleBase" id="RU363032"/>
    </source>
</evidence>
<dbReference type="InterPro" id="IPR000515">
    <property type="entry name" value="MetI-like"/>
</dbReference>
<dbReference type="AlphaFoldDB" id="A0A068NN08"/>
<dbReference type="STRING" id="661478.OP10G_1419"/>
<dbReference type="GO" id="GO:0055085">
    <property type="term" value="P:transmembrane transport"/>
    <property type="evidence" value="ECO:0007669"/>
    <property type="project" value="InterPro"/>
</dbReference>
<feature type="transmembrane region" description="Helical" evidence="7">
    <location>
        <begin position="261"/>
        <end position="286"/>
    </location>
</feature>
<organism evidence="9 10">
    <name type="scientific">Fimbriimonas ginsengisoli Gsoil 348</name>
    <dbReference type="NCBI Taxonomy" id="661478"/>
    <lineage>
        <taxon>Bacteria</taxon>
        <taxon>Bacillati</taxon>
        <taxon>Armatimonadota</taxon>
        <taxon>Fimbriimonadia</taxon>
        <taxon>Fimbriimonadales</taxon>
        <taxon>Fimbriimonadaceae</taxon>
        <taxon>Fimbriimonas</taxon>
    </lineage>
</organism>
<evidence type="ECO:0000259" key="8">
    <source>
        <dbReference type="PROSITE" id="PS50928"/>
    </source>
</evidence>
<dbReference type="HOGENOM" id="CLU_016047_0_0_0"/>
<feature type="transmembrane region" description="Helical" evidence="7">
    <location>
        <begin position="216"/>
        <end position="235"/>
    </location>
</feature>
<keyword evidence="6 7" id="KW-0472">Membrane</keyword>
<dbReference type="SUPFAM" id="SSF161098">
    <property type="entry name" value="MetI-like"/>
    <property type="match status" value="1"/>
</dbReference>
<dbReference type="KEGG" id="fgi:OP10G_1419"/>
<protein>
    <submittedName>
        <fullName evidence="9">Putative permease protein</fullName>
    </submittedName>
</protein>
<dbReference type="PANTHER" id="PTHR30193:SF37">
    <property type="entry name" value="INNER MEMBRANE ABC TRANSPORTER PERMEASE PROTEIN YCJO"/>
    <property type="match status" value="1"/>
</dbReference>
<reference evidence="9 10" key="1">
    <citation type="journal article" date="2014" name="PLoS ONE">
        <title>The first complete genome sequence of the class fimbriimonadia in the phylum armatimonadetes.</title>
        <authorList>
            <person name="Hu Z.Y."/>
            <person name="Wang Y.Z."/>
            <person name="Im W.T."/>
            <person name="Wang S.Y."/>
            <person name="Zhao G.P."/>
            <person name="Zheng H.J."/>
            <person name="Quan Z.X."/>
        </authorList>
    </citation>
    <scope>NUCLEOTIDE SEQUENCE [LARGE SCALE GENOMIC DNA]</scope>
    <source>
        <strain evidence="9">Gsoil 348</strain>
    </source>
</reference>
<accession>A0A068NN08</accession>
<comment type="subcellular location">
    <subcellularLocation>
        <location evidence="1 7">Cell membrane</location>
        <topology evidence="1 7">Multi-pass membrane protein</topology>
    </subcellularLocation>
</comment>